<evidence type="ECO:0000313" key="2">
    <source>
        <dbReference type="EMBL" id="KAF7127620.1"/>
    </source>
</evidence>
<reference evidence="2" key="1">
    <citation type="submission" date="2019-11" db="EMBL/GenBank/DDBJ databases">
        <authorList>
            <person name="Liu Y."/>
            <person name="Hou J."/>
            <person name="Li T.-Q."/>
            <person name="Guan C.-H."/>
            <person name="Wu X."/>
            <person name="Wu H.-Z."/>
            <person name="Ling F."/>
            <person name="Zhang R."/>
            <person name="Shi X.-G."/>
            <person name="Ren J.-P."/>
            <person name="Chen E.-F."/>
            <person name="Sun J.-M."/>
        </authorList>
    </citation>
    <scope>NUCLEOTIDE SEQUENCE</scope>
    <source>
        <strain evidence="2">Adult_tree_wgs_1</strain>
        <tissue evidence="2">Leaves</tissue>
    </source>
</reference>
<evidence type="ECO:0000256" key="1">
    <source>
        <dbReference type="SAM" id="MobiDB-lite"/>
    </source>
</evidence>
<gene>
    <name evidence="2" type="ORF">RHSIM_Rhsim11G0124800</name>
</gene>
<evidence type="ECO:0000313" key="3">
    <source>
        <dbReference type="Proteomes" id="UP000626092"/>
    </source>
</evidence>
<dbReference type="GO" id="GO:0008168">
    <property type="term" value="F:methyltransferase activity"/>
    <property type="evidence" value="ECO:0007669"/>
    <property type="project" value="InterPro"/>
</dbReference>
<dbReference type="PANTHER" id="PTHR34208">
    <property type="entry name" value="S-ADENOSYL-L-METHIONINE-DEPENDENT METHYLTRANSFERASE-RELATED"/>
    <property type="match status" value="1"/>
</dbReference>
<sequence>MLMSEELCLAHTPNPASTVLLAQHHNVSMASSSSTPSSSVNHSITPPLPQPSTQQGGFQYPVQFGIQAPQFGPPPMAGFPHGFGQNNYGGYRNNRNSNRPKGMSFSRNPFPMDFPFPPGSCQICGKFNHQALTCYHRQNLGYRPPVFHQFGPQHGQGNSFFRPPAQALMIGGNSINAYGTGSSYPPQNYNGYSQQNYPGLGYASSFYQGYTPAPSLSLGSPGVSTSHSGFHSGFSVCLVHEGYPGQHRAKVAELSTFGRLTSLEENEAATKKFEQAATKRSYKPACQVFLLKSYH</sequence>
<dbReference type="InterPro" id="IPR044689">
    <property type="entry name" value="CGR2/3"/>
</dbReference>
<name>A0A834GD03_RHOSS</name>
<feature type="compositionally biased region" description="Low complexity" evidence="1">
    <location>
        <begin position="28"/>
        <end position="43"/>
    </location>
</feature>
<accession>A0A834GD03</accession>
<feature type="region of interest" description="Disordered" evidence="1">
    <location>
        <begin position="27"/>
        <end position="57"/>
    </location>
</feature>
<comment type="caution">
    <text evidence="2">The sequence shown here is derived from an EMBL/GenBank/DDBJ whole genome shotgun (WGS) entry which is preliminary data.</text>
</comment>
<dbReference type="AlphaFoldDB" id="A0A834GD03"/>
<dbReference type="Proteomes" id="UP000626092">
    <property type="component" value="Unassembled WGS sequence"/>
</dbReference>
<dbReference type="PANTHER" id="PTHR34208:SF5">
    <property type="entry name" value="OS01G0144000 PROTEIN"/>
    <property type="match status" value="1"/>
</dbReference>
<proteinExistence type="predicted"/>
<protein>
    <submittedName>
        <fullName evidence="2">Uncharacterized protein</fullName>
    </submittedName>
</protein>
<keyword evidence="3" id="KW-1185">Reference proteome</keyword>
<dbReference type="GO" id="GO:0045488">
    <property type="term" value="P:pectin metabolic process"/>
    <property type="evidence" value="ECO:0007669"/>
    <property type="project" value="InterPro"/>
</dbReference>
<dbReference type="EMBL" id="WJXA01000011">
    <property type="protein sequence ID" value="KAF7127620.1"/>
    <property type="molecule type" value="Genomic_DNA"/>
</dbReference>
<organism evidence="2 3">
    <name type="scientific">Rhododendron simsii</name>
    <name type="common">Sims's rhododendron</name>
    <dbReference type="NCBI Taxonomy" id="118357"/>
    <lineage>
        <taxon>Eukaryota</taxon>
        <taxon>Viridiplantae</taxon>
        <taxon>Streptophyta</taxon>
        <taxon>Embryophyta</taxon>
        <taxon>Tracheophyta</taxon>
        <taxon>Spermatophyta</taxon>
        <taxon>Magnoliopsida</taxon>
        <taxon>eudicotyledons</taxon>
        <taxon>Gunneridae</taxon>
        <taxon>Pentapetalae</taxon>
        <taxon>asterids</taxon>
        <taxon>Ericales</taxon>
        <taxon>Ericaceae</taxon>
        <taxon>Ericoideae</taxon>
        <taxon>Rhodoreae</taxon>
        <taxon>Rhododendron</taxon>
    </lineage>
</organism>